<dbReference type="AlphaFoldDB" id="A0A6N2LEE1"/>
<organism evidence="1">
    <name type="scientific">Salix viminalis</name>
    <name type="common">Common osier</name>
    <name type="synonym">Basket willow</name>
    <dbReference type="NCBI Taxonomy" id="40686"/>
    <lineage>
        <taxon>Eukaryota</taxon>
        <taxon>Viridiplantae</taxon>
        <taxon>Streptophyta</taxon>
        <taxon>Embryophyta</taxon>
        <taxon>Tracheophyta</taxon>
        <taxon>Spermatophyta</taxon>
        <taxon>Magnoliopsida</taxon>
        <taxon>eudicotyledons</taxon>
        <taxon>Gunneridae</taxon>
        <taxon>Pentapetalae</taxon>
        <taxon>rosids</taxon>
        <taxon>fabids</taxon>
        <taxon>Malpighiales</taxon>
        <taxon>Salicaceae</taxon>
        <taxon>Saliceae</taxon>
        <taxon>Salix</taxon>
    </lineage>
</organism>
<reference evidence="1" key="1">
    <citation type="submission" date="2019-03" db="EMBL/GenBank/DDBJ databases">
        <authorList>
            <person name="Mank J."/>
            <person name="Almeida P."/>
        </authorList>
    </citation>
    <scope>NUCLEOTIDE SEQUENCE</scope>
    <source>
        <strain evidence="1">78183</strain>
    </source>
</reference>
<gene>
    <name evidence="1" type="ORF">SVIM_LOCUS209682</name>
</gene>
<proteinExistence type="predicted"/>
<protein>
    <submittedName>
        <fullName evidence="1">Uncharacterized protein</fullName>
    </submittedName>
</protein>
<sequence length="130" mass="15409">MEKEKEEKIMNRKLLVAGERTFYVNSLINGVFRINNVILYTSFVFYGSLSTSTERYFPLFKVGRWISSFDIGQSILFIELSMESKGYILLMDTTRSPRLSTHENLFRHERSHHLMSPFKEETQRYSYSSK</sequence>
<name>A0A6N2LEE1_SALVM</name>
<dbReference type="EMBL" id="CAADRP010001413">
    <property type="protein sequence ID" value="VFU38460.1"/>
    <property type="molecule type" value="Genomic_DNA"/>
</dbReference>
<evidence type="ECO:0000313" key="1">
    <source>
        <dbReference type="EMBL" id="VFU38460.1"/>
    </source>
</evidence>
<accession>A0A6N2LEE1</accession>